<dbReference type="SUPFAM" id="SSF53448">
    <property type="entry name" value="Nucleotide-diphospho-sugar transferases"/>
    <property type="match status" value="1"/>
</dbReference>
<evidence type="ECO:0000313" key="4">
    <source>
        <dbReference type="Proteomes" id="UP001172778"/>
    </source>
</evidence>
<reference evidence="3" key="1">
    <citation type="submission" date="2023-03" db="EMBL/GenBank/DDBJ databases">
        <title>Chitinimonas shenzhenensis gen. nov., sp. nov., a novel member of family Burkholderiaceae isolated from activated sludge collected in Shen Zhen, China.</title>
        <authorList>
            <person name="Wang X."/>
        </authorList>
    </citation>
    <scope>NUCLEOTIDE SEQUENCE</scope>
    <source>
        <strain evidence="3">DQS-5</strain>
    </source>
</reference>
<organism evidence="3 4">
    <name type="scientific">Parachitinimonas caeni</name>
    <dbReference type="NCBI Taxonomy" id="3031301"/>
    <lineage>
        <taxon>Bacteria</taxon>
        <taxon>Pseudomonadati</taxon>
        <taxon>Pseudomonadota</taxon>
        <taxon>Betaproteobacteria</taxon>
        <taxon>Neisseriales</taxon>
        <taxon>Chitinibacteraceae</taxon>
        <taxon>Parachitinimonas</taxon>
    </lineage>
</organism>
<dbReference type="RefSeq" id="WP_284099309.1">
    <property type="nucleotide sequence ID" value="NZ_JARRAF010000002.1"/>
</dbReference>
<dbReference type="InterPro" id="IPR001173">
    <property type="entry name" value="Glyco_trans_2-like"/>
</dbReference>
<sequence>MPPISLVIITQNAAASLSACVHSARALVDEVVVVDSGSNDGTPMLAQSLGARVIAQDWLGFGPQKRFAVAAARHDWVLCLDADEQLTPKLAAAIQAELAEPCHHAYRLARRNRFMGRYLRHGEGYPDWCLRLFDRRHANWSEDLVHEAVQTQTTVGTLNGDLLHDSAEDLASYLDKQNRYTSLQAAELASRGKTAGLARLVLSPLARFFKFYLVRRGFLDGLPGLVHICIGCFNGFIKYAKLRELSRQKGQV</sequence>
<accession>A0ABT7DVA3</accession>
<name>A0ABT7DVA3_9NEIS</name>
<dbReference type="PANTHER" id="PTHR43630:SF2">
    <property type="entry name" value="GLYCOSYLTRANSFERASE"/>
    <property type="match status" value="1"/>
</dbReference>
<dbReference type="EMBL" id="JARRAF010000002">
    <property type="protein sequence ID" value="MDK2123023.1"/>
    <property type="molecule type" value="Genomic_DNA"/>
</dbReference>
<dbReference type="Proteomes" id="UP001172778">
    <property type="component" value="Unassembled WGS sequence"/>
</dbReference>
<dbReference type="Pfam" id="PF00535">
    <property type="entry name" value="Glycos_transf_2"/>
    <property type="match status" value="1"/>
</dbReference>
<comment type="caution">
    <text evidence="3">The sequence shown here is derived from an EMBL/GenBank/DDBJ whole genome shotgun (WGS) entry which is preliminary data.</text>
</comment>
<keyword evidence="3" id="KW-0808">Transferase</keyword>
<dbReference type="GO" id="GO:0016757">
    <property type="term" value="F:glycosyltransferase activity"/>
    <property type="evidence" value="ECO:0007669"/>
    <property type="project" value="UniProtKB-KW"/>
</dbReference>
<evidence type="ECO:0000256" key="1">
    <source>
        <dbReference type="ARBA" id="ARBA00038494"/>
    </source>
</evidence>
<feature type="domain" description="Glycosyltransferase 2-like" evidence="2">
    <location>
        <begin position="5"/>
        <end position="122"/>
    </location>
</feature>
<protein>
    <submittedName>
        <fullName evidence="3">Glycosyltransferase family 2 protein</fullName>
        <ecNumber evidence="3">2.4.-.-</ecNumber>
    </submittedName>
</protein>
<keyword evidence="4" id="KW-1185">Reference proteome</keyword>
<gene>
    <name evidence="3" type="ORF">PZA18_03030</name>
</gene>
<proteinExistence type="inferred from homology"/>
<dbReference type="InterPro" id="IPR029044">
    <property type="entry name" value="Nucleotide-diphossugar_trans"/>
</dbReference>
<comment type="similarity">
    <text evidence="1">Belongs to the glycosyltransferase 2 family. WaaE/KdtX subfamily.</text>
</comment>
<dbReference type="CDD" id="cd02511">
    <property type="entry name" value="Beta4Glucosyltransferase"/>
    <property type="match status" value="1"/>
</dbReference>
<evidence type="ECO:0000259" key="2">
    <source>
        <dbReference type="Pfam" id="PF00535"/>
    </source>
</evidence>
<evidence type="ECO:0000313" key="3">
    <source>
        <dbReference type="EMBL" id="MDK2123023.1"/>
    </source>
</evidence>
<dbReference type="Gene3D" id="3.90.550.10">
    <property type="entry name" value="Spore Coat Polysaccharide Biosynthesis Protein SpsA, Chain A"/>
    <property type="match status" value="1"/>
</dbReference>
<dbReference type="EC" id="2.4.-.-" evidence="3"/>
<dbReference type="PANTHER" id="PTHR43630">
    <property type="entry name" value="POLY-BETA-1,6-N-ACETYL-D-GLUCOSAMINE SYNTHASE"/>
    <property type="match status" value="1"/>
</dbReference>
<keyword evidence="3" id="KW-0328">Glycosyltransferase</keyword>